<evidence type="ECO:0000313" key="1">
    <source>
        <dbReference type="EMBL" id="RRT43161.1"/>
    </source>
</evidence>
<dbReference type="AlphaFoldDB" id="A0A426XV24"/>
<dbReference type="EMBL" id="AMZH03017323">
    <property type="protein sequence ID" value="RRT43161.1"/>
    <property type="molecule type" value="Genomic_DNA"/>
</dbReference>
<evidence type="ECO:0000313" key="2">
    <source>
        <dbReference type="Proteomes" id="UP000287651"/>
    </source>
</evidence>
<gene>
    <name evidence="1" type="ORF">B296_00026485</name>
</gene>
<protein>
    <submittedName>
        <fullName evidence="1">Uncharacterized protein</fullName>
    </submittedName>
</protein>
<organism evidence="1 2">
    <name type="scientific">Ensete ventricosum</name>
    <name type="common">Abyssinian banana</name>
    <name type="synonym">Musa ensete</name>
    <dbReference type="NCBI Taxonomy" id="4639"/>
    <lineage>
        <taxon>Eukaryota</taxon>
        <taxon>Viridiplantae</taxon>
        <taxon>Streptophyta</taxon>
        <taxon>Embryophyta</taxon>
        <taxon>Tracheophyta</taxon>
        <taxon>Spermatophyta</taxon>
        <taxon>Magnoliopsida</taxon>
        <taxon>Liliopsida</taxon>
        <taxon>Zingiberales</taxon>
        <taxon>Musaceae</taxon>
        <taxon>Ensete</taxon>
    </lineage>
</organism>
<reference evidence="1 2" key="1">
    <citation type="journal article" date="2014" name="Agronomy (Basel)">
        <title>A Draft Genome Sequence for Ensete ventricosum, the Drought-Tolerant Tree Against Hunger.</title>
        <authorList>
            <person name="Harrison J."/>
            <person name="Moore K.A."/>
            <person name="Paszkiewicz K."/>
            <person name="Jones T."/>
            <person name="Grant M."/>
            <person name="Ambacheew D."/>
            <person name="Muzemil S."/>
            <person name="Studholme D.J."/>
        </authorList>
    </citation>
    <scope>NUCLEOTIDE SEQUENCE [LARGE SCALE GENOMIC DNA]</scope>
</reference>
<accession>A0A426XV24</accession>
<sequence length="150" mass="16060">MSHHDSVPPACTNLSTSVRNGASGVARIYVTGIPTSGRQPKLHLSQRSPDKLLYGGLIEVGVSDVTPPTFKSRADHTLGLTSVVRLGMVGRCGLSLSVRSTWCRGMVRHSSLIGSLWSLRCHDRQVIVLSFRPGPTPVGSTWDLGAIVNC</sequence>
<comment type="caution">
    <text evidence="1">The sequence shown here is derived from an EMBL/GenBank/DDBJ whole genome shotgun (WGS) entry which is preliminary data.</text>
</comment>
<proteinExistence type="predicted"/>
<dbReference type="Proteomes" id="UP000287651">
    <property type="component" value="Unassembled WGS sequence"/>
</dbReference>
<name>A0A426XV24_ENSVE</name>